<dbReference type="PANTHER" id="PTHR43424">
    <property type="entry name" value="LOCUS PUTATIVE PROTEIN 1-RELATED"/>
    <property type="match status" value="1"/>
</dbReference>
<dbReference type="GeneID" id="93536264"/>
<comment type="subcellular location">
    <subcellularLocation>
        <location evidence="1">Membrane</location>
        <topology evidence="1">Multi-pass membrane protein</topology>
    </subcellularLocation>
</comment>
<dbReference type="InterPro" id="IPR052556">
    <property type="entry name" value="PolySynth_Transporter"/>
</dbReference>
<dbReference type="Proteomes" id="UP000003112">
    <property type="component" value="Unassembled WGS sequence"/>
</dbReference>
<feature type="transmembrane region" description="Helical" evidence="5">
    <location>
        <begin position="207"/>
        <end position="226"/>
    </location>
</feature>
<evidence type="ECO:0000256" key="3">
    <source>
        <dbReference type="ARBA" id="ARBA00022989"/>
    </source>
</evidence>
<dbReference type="InterPro" id="IPR002797">
    <property type="entry name" value="Polysacc_synth"/>
</dbReference>
<evidence type="ECO:0000256" key="4">
    <source>
        <dbReference type="ARBA" id="ARBA00023136"/>
    </source>
</evidence>
<feature type="transmembrane region" description="Helical" evidence="5">
    <location>
        <begin position="20"/>
        <end position="39"/>
    </location>
</feature>
<feature type="transmembrane region" description="Helical" evidence="5">
    <location>
        <begin position="363"/>
        <end position="384"/>
    </location>
</feature>
<feature type="transmembrane region" description="Helical" evidence="5">
    <location>
        <begin position="449"/>
        <end position="471"/>
    </location>
</feature>
<dbReference type="RefSeq" id="WP_004345551.1">
    <property type="nucleotide sequence ID" value="NZ_GL586311.1"/>
</dbReference>
<name>E6K7Q0_9BACT</name>
<feature type="transmembrane region" description="Helical" evidence="5">
    <location>
        <begin position="90"/>
        <end position="111"/>
    </location>
</feature>
<proteinExistence type="predicted"/>
<dbReference type="GO" id="GO:0016020">
    <property type="term" value="C:membrane"/>
    <property type="evidence" value="ECO:0007669"/>
    <property type="project" value="UniProtKB-SubCell"/>
</dbReference>
<evidence type="ECO:0000256" key="1">
    <source>
        <dbReference type="ARBA" id="ARBA00004141"/>
    </source>
</evidence>
<feature type="transmembrane region" description="Helical" evidence="5">
    <location>
        <begin position="390"/>
        <end position="410"/>
    </location>
</feature>
<evidence type="ECO:0000256" key="5">
    <source>
        <dbReference type="SAM" id="Phobius"/>
    </source>
</evidence>
<sequence>MPIIGMSKSIIKNTIAKMTLNVFNIIVPILIYPYIYRVLSAKSVGFIDYSTTLYTYFSLVGLLGIYNYGLREISRYRDNHVKTFWVFRNLFVIGLISNIIISILYYLFVFFLIKDPILKKIMYVQGIMIIGQVFYIEWMNEAHEDYGFITIKTIIIRILSIFSIFVFVTSNKDYYIYVIITSITYIINNVISFIHVKKFITLNPKQLFQHLDLLPFLPSLFLILILNNTNLLYTIADKTILGTFFNAESVAYYGVGQKVSEMIRILFLSLVSVTIPRMSYYLENDSTAYKQGIIRLTRTTILIIAPVVFGVYALSDNIVLLFSGKQYLAAIPTLKIFAFRIIVISTEAIIYNQIIFLFRKEKFLMLINAGCGLLNVLLDLIFLKILTPEIAVATTIFCEIIFQIICLIYIKKTLNIETGLLKSYNLRYILLSLFFIPIILFIKNNMHNTISIIIVSILSCACFYISVLYLIKDDMAQQLFHRLTHKKDI</sequence>
<feature type="transmembrane region" description="Helical" evidence="5">
    <location>
        <begin position="51"/>
        <end position="69"/>
    </location>
</feature>
<keyword evidence="2 5" id="KW-0812">Transmembrane</keyword>
<dbReference type="Pfam" id="PF01943">
    <property type="entry name" value="Polysacc_synt"/>
    <property type="match status" value="1"/>
</dbReference>
<evidence type="ECO:0000313" key="6">
    <source>
        <dbReference type="EMBL" id="EFU30203.1"/>
    </source>
</evidence>
<accession>E6K7Q0</accession>
<dbReference type="STRING" id="873513.HMPREF6485_1482"/>
<feature type="transmembrane region" description="Helical" evidence="5">
    <location>
        <begin position="301"/>
        <end position="322"/>
    </location>
</feature>
<feature type="transmembrane region" description="Helical" evidence="5">
    <location>
        <begin position="174"/>
        <end position="195"/>
    </location>
</feature>
<dbReference type="AlphaFoldDB" id="E6K7Q0"/>
<feature type="transmembrane region" description="Helical" evidence="5">
    <location>
        <begin position="426"/>
        <end position="443"/>
    </location>
</feature>
<keyword evidence="4 5" id="KW-0472">Membrane</keyword>
<feature type="transmembrane region" description="Helical" evidence="5">
    <location>
        <begin position="328"/>
        <end position="351"/>
    </location>
</feature>
<protein>
    <submittedName>
        <fullName evidence="6">Polysaccharide biosynthesis protein</fullName>
    </submittedName>
</protein>
<organism evidence="6 7">
    <name type="scientific">Segatella buccae ATCC 33574</name>
    <dbReference type="NCBI Taxonomy" id="873513"/>
    <lineage>
        <taxon>Bacteria</taxon>
        <taxon>Pseudomonadati</taxon>
        <taxon>Bacteroidota</taxon>
        <taxon>Bacteroidia</taxon>
        <taxon>Bacteroidales</taxon>
        <taxon>Prevotellaceae</taxon>
        <taxon>Segatella</taxon>
    </lineage>
</organism>
<keyword evidence="3 5" id="KW-1133">Transmembrane helix</keyword>
<comment type="caution">
    <text evidence="6">The sequence shown here is derived from an EMBL/GenBank/DDBJ whole genome shotgun (WGS) entry which is preliminary data.</text>
</comment>
<reference evidence="6 7" key="1">
    <citation type="submission" date="2010-10" db="EMBL/GenBank/DDBJ databases">
        <authorList>
            <person name="Muzny D."/>
            <person name="Qin X."/>
            <person name="Deng J."/>
            <person name="Jiang H."/>
            <person name="Liu Y."/>
            <person name="Qu J."/>
            <person name="Song X.-Z."/>
            <person name="Zhang L."/>
            <person name="Thornton R."/>
            <person name="Coyle M."/>
            <person name="Francisco L."/>
            <person name="Jackson L."/>
            <person name="Javaid M."/>
            <person name="Korchina V."/>
            <person name="Kovar C."/>
            <person name="Mata R."/>
            <person name="Mathew T."/>
            <person name="Ngo R."/>
            <person name="Nguyen L."/>
            <person name="Nguyen N."/>
            <person name="Okwuonu G."/>
            <person name="Ongeri F."/>
            <person name="Pham C."/>
            <person name="Simmons D."/>
            <person name="Wilczek-Boney K."/>
            <person name="Hale W."/>
            <person name="Jakkamsetti A."/>
            <person name="Pham P."/>
            <person name="Ruth R."/>
            <person name="San Lucas F."/>
            <person name="Warren J."/>
            <person name="Zhang J."/>
            <person name="Zhao Z."/>
            <person name="Zhou C."/>
            <person name="Zhu D."/>
            <person name="Lee S."/>
            <person name="Bess C."/>
            <person name="Blankenburg K."/>
            <person name="Forbes L."/>
            <person name="Fu Q."/>
            <person name="Gubbala S."/>
            <person name="Hirani K."/>
            <person name="Jayaseelan J.C."/>
            <person name="Lara F."/>
            <person name="Munidasa M."/>
            <person name="Palculict T."/>
            <person name="Patil S."/>
            <person name="Pu L.-L."/>
            <person name="Saada N."/>
            <person name="Tang L."/>
            <person name="Weissenberger G."/>
            <person name="Zhu Y."/>
            <person name="Hemphill L."/>
            <person name="Shang Y."/>
            <person name="Youmans B."/>
            <person name="Ayvaz T."/>
            <person name="Ross M."/>
            <person name="Santibanez J."/>
            <person name="Aqrawi P."/>
            <person name="Gross S."/>
            <person name="Joshi V."/>
            <person name="Fowler G."/>
            <person name="Nazareth L."/>
            <person name="Reid J."/>
            <person name="Worley K."/>
            <person name="Petrosino J."/>
            <person name="Highlander S."/>
            <person name="Gibbs R."/>
        </authorList>
    </citation>
    <scope>NUCLEOTIDE SEQUENCE [LARGE SCALE GENOMIC DNA]</scope>
    <source>
        <strain evidence="6 7">ATCC 33574</strain>
    </source>
</reference>
<evidence type="ECO:0000256" key="2">
    <source>
        <dbReference type="ARBA" id="ARBA00022692"/>
    </source>
</evidence>
<dbReference type="PANTHER" id="PTHR43424:SF1">
    <property type="entry name" value="LOCUS PUTATIVE PROTEIN 1-RELATED"/>
    <property type="match status" value="1"/>
</dbReference>
<evidence type="ECO:0000313" key="7">
    <source>
        <dbReference type="Proteomes" id="UP000003112"/>
    </source>
</evidence>
<gene>
    <name evidence="6" type="ORF">HMPREF6485_1482</name>
</gene>
<dbReference type="EMBL" id="AEPD01000028">
    <property type="protein sequence ID" value="EFU30203.1"/>
    <property type="molecule type" value="Genomic_DNA"/>
</dbReference>
<dbReference type="HOGENOM" id="CLU_022017_0_0_10"/>
<keyword evidence="7" id="KW-1185">Reference proteome</keyword>
<feature type="transmembrane region" description="Helical" evidence="5">
    <location>
        <begin position="148"/>
        <end position="168"/>
    </location>
</feature>
<dbReference type="eggNOG" id="COG2244">
    <property type="taxonomic scope" value="Bacteria"/>
</dbReference>